<evidence type="ECO:0000259" key="4">
    <source>
        <dbReference type="SMART" id="SM00382"/>
    </source>
</evidence>
<dbReference type="AlphaFoldDB" id="A0A7Z7FP86"/>
<dbReference type="InterPro" id="IPR050221">
    <property type="entry name" value="26S_Proteasome_ATPase"/>
</dbReference>
<organism evidence="5 6">
    <name type="scientific">Paraburkholderia steynii</name>
    <dbReference type="NCBI Taxonomy" id="1245441"/>
    <lineage>
        <taxon>Bacteria</taxon>
        <taxon>Pseudomonadati</taxon>
        <taxon>Pseudomonadota</taxon>
        <taxon>Betaproteobacteria</taxon>
        <taxon>Burkholderiales</taxon>
        <taxon>Burkholderiaceae</taxon>
        <taxon>Paraburkholderia</taxon>
    </lineage>
</organism>
<keyword evidence="6" id="KW-1185">Reference proteome</keyword>
<dbReference type="GO" id="GO:0016887">
    <property type="term" value="F:ATP hydrolysis activity"/>
    <property type="evidence" value="ECO:0007669"/>
    <property type="project" value="InterPro"/>
</dbReference>
<protein>
    <submittedName>
        <fullName evidence="5">ATPase family associated with various cellular activities (AAA)</fullName>
    </submittedName>
</protein>
<name>A0A7Z7FP86_9BURK</name>
<dbReference type="SMART" id="SM00382">
    <property type="entry name" value="AAA"/>
    <property type="match status" value="1"/>
</dbReference>
<comment type="similarity">
    <text evidence="1">Belongs to the AAA ATPase family.</text>
</comment>
<proteinExistence type="inferred from homology"/>
<dbReference type="InterPro" id="IPR003593">
    <property type="entry name" value="AAA+_ATPase"/>
</dbReference>
<accession>A0A7Z7FP86</accession>
<evidence type="ECO:0000256" key="1">
    <source>
        <dbReference type="ARBA" id="ARBA00006914"/>
    </source>
</evidence>
<reference evidence="5" key="1">
    <citation type="submission" date="2016-10" db="EMBL/GenBank/DDBJ databases">
        <authorList>
            <person name="Varghese N."/>
            <person name="Submissions S."/>
        </authorList>
    </citation>
    <scope>NUCLEOTIDE SEQUENCE [LARGE SCALE GENOMIC DNA]</scope>
    <source>
        <strain evidence="5">YR281</strain>
    </source>
</reference>
<dbReference type="CDD" id="cd19481">
    <property type="entry name" value="RecA-like_protease"/>
    <property type="match status" value="1"/>
</dbReference>
<evidence type="ECO:0000256" key="3">
    <source>
        <dbReference type="ARBA" id="ARBA00022840"/>
    </source>
</evidence>
<feature type="domain" description="AAA+ ATPase" evidence="4">
    <location>
        <begin position="625"/>
        <end position="757"/>
    </location>
</feature>
<dbReference type="SUPFAM" id="SSF52540">
    <property type="entry name" value="P-loop containing nucleoside triphosphate hydrolases"/>
    <property type="match status" value="1"/>
</dbReference>
<dbReference type="GO" id="GO:0005524">
    <property type="term" value="F:ATP binding"/>
    <property type="evidence" value="ECO:0007669"/>
    <property type="project" value="UniProtKB-KW"/>
</dbReference>
<dbReference type="InterPro" id="IPR054472">
    <property type="entry name" value="WHD"/>
</dbReference>
<dbReference type="PANTHER" id="PTHR23073">
    <property type="entry name" value="26S PROTEASOME REGULATORY SUBUNIT"/>
    <property type="match status" value="1"/>
</dbReference>
<dbReference type="EMBL" id="FNDI01000038">
    <property type="protein sequence ID" value="SDJ22444.1"/>
    <property type="molecule type" value="Genomic_DNA"/>
</dbReference>
<evidence type="ECO:0000313" key="6">
    <source>
        <dbReference type="Proteomes" id="UP000198900"/>
    </source>
</evidence>
<dbReference type="InterPro" id="IPR003959">
    <property type="entry name" value="ATPase_AAA_core"/>
</dbReference>
<dbReference type="RefSeq" id="WP_167306632.1">
    <property type="nucleotide sequence ID" value="NZ_FNDI01000038.1"/>
</dbReference>
<gene>
    <name evidence="5" type="ORF">SAMN04487926_13822</name>
</gene>
<keyword evidence="2" id="KW-0547">Nucleotide-binding</keyword>
<comment type="caution">
    <text evidence="5">The sequence shown here is derived from an EMBL/GenBank/DDBJ whole genome shotgun (WGS) entry which is preliminary data.</text>
</comment>
<keyword evidence="3" id="KW-0067">ATP-binding</keyword>
<evidence type="ECO:0000313" key="5">
    <source>
        <dbReference type="EMBL" id="SDJ22444.1"/>
    </source>
</evidence>
<dbReference type="Gene3D" id="3.40.50.300">
    <property type="entry name" value="P-loop containing nucleotide triphosphate hydrolases"/>
    <property type="match status" value="1"/>
</dbReference>
<dbReference type="InterPro" id="IPR027417">
    <property type="entry name" value="P-loop_NTPase"/>
</dbReference>
<dbReference type="Pfam" id="PF00004">
    <property type="entry name" value="AAA"/>
    <property type="match status" value="1"/>
</dbReference>
<evidence type="ECO:0000256" key="2">
    <source>
        <dbReference type="ARBA" id="ARBA00022741"/>
    </source>
</evidence>
<dbReference type="Proteomes" id="UP000198900">
    <property type="component" value="Unassembled WGS sequence"/>
</dbReference>
<sequence>MSPSISVLVVSVSPDLAADLIAEAVARRPDMTLLKKRVLAASEVSVDAREFPMPLAIIVVGDQDSTASLAYEWLRERSDLIVVRVEIVGDAVHVELRDIGLDALLAAVCELGNRTGGDPRDRLLRVQLEPVSKADASTPSVAAEAIPVCPLLSAAIKWIHAVLRHAVAELATGQGDLPGLTLTVATVAESLDSRSVNSSSGLAQAASDAEKELFRALDAAGSSKEPLAIACLVFDLCPAEIRVLLLAVAPELDPRYQRCFGLLLDDLSRRVPTLGLCTALIGEPVQVRQALARGGNLIRWRLLDTRTGGLSPADESLRVDPCIADWLLGSTSVLALDEHTRRITRSIPWPGAALLEGPDIREEAVLLIRKIMEQRMTRWVVLRGQSGADWRALLELGVTIQEILPIRVELADLAGTDAAGVEECALRLGRMARLTGRPLILDLGSADDFGREERSFRLFLATLGALQCNGAVICPEGASIARVLAPDSFDCPDDAILGVARKAAARMAAKHAKLILNEPEIDAITRQYPLQIDGFERAMLSACSKPDCEEAQEACRIDRFVAACKEVANERVSHFAELIEPEFELKQVVLPPDRKKQLTEIVENVRLAPKVLDEWNFRKQLPYGCGVTALFYGPSGTGKTMAAVAVARSLGVQMLRLDISRVVSKYIGETEKNIDCVFNDAQNSGSAILIDEADALLGKRSEVKDAHDRYANIEVAFLLQRMEAYDGLAILTTNLRQNLDAAFLRRLRFVVDFPRPDVAAREDIWRRCLPEGTHRLDATAFRLLARDIELTGGYIRQITLRAAFVAAAADQPITVEHIVYATNAELAKLGRPEWTPHLPSDQRRAA</sequence>
<dbReference type="Pfam" id="PF22977">
    <property type="entry name" value="WHD"/>
    <property type="match status" value="1"/>
</dbReference>